<feature type="region of interest" description="Disordered" evidence="1">
    <location>
        <begin position="67"/>
        <end position="148"/>
    </location>
</feature>
<feature type="compositionally biased region" description="Polar residues" evidence="1">
    <location>
        <begin position="1"/>
        <end position="15"/>
    </location>
</feature>
<evidence type="ECO:0000256" key="1">
    <source>
        <dbReference type="SAM" id="MobiDB-lite"/>
    </source>
</evidence>
<evidence type="ECO:0000313" key="3">
    <source>
        <dbReference type="Proteomes" id="UP001244341"/>
    </source>
</evidence>
<proteinExistence type="predicted"/>
<dbReference type="Proteomes" id="UP001244341">
    <property type="component" value="Chromosome 12b"/>
</dbReference>
<feature type="region of interest" description="Disordered" evidence="1">
    <location>
        <begin position="1"/>
        <end position="21"/>
    </location>
</feature>
<gene>
    <name evidence="2" type="ORF">OEZ85_004933</name>
</gene>
<name>A0ABY8UHD6_TETOB</name>
<keyword evidence="3" id="KW-1185">Reference proteome</keyword>
<reference evidence="2 3" key="1">
    <citation type="submission" date="2023-05" db="EMBL/GenBank/DDBJ databases">
        <title>A 100% complete, gapless, phased diploid assembly of the Scenedesmus obliquus UTEX 3031 genome.</title>
        <authorList>
            <person name="Biondi T.C."/>
            <person name="Hanschen E.R."/>
            <person name="Kwon T."/>
            <person name="Eng W."/>
            <person name="Kruse C.P.S."/>
            <person name="Koehler S.I."/>
            <person name="Kunde Y."/>
            <person name="Gleasner C.D."/>
            <person name="You Mak K.T."/>
            <person name="Polle J."/>
            <person name="Hovde B.T."/>
            <person name="Starkenburg S.R."/>
        </authorList>
    </citation>
    <scope>NUCLEOTIDE SEQUENCE [LARGE SCALE GENOMIC DNA]</scope>
    <source>
        <strain evidence="2 3">DOE0152z</strain>
    </source>
</reference>
<organism evidence="2 3">
    <name type="scientific">Tetradesmus obliquus</name>
    <name type="common">Green alga</name>
    <name type="synonym">Acutodesmus obliquus</name>
    <dbReference type="NCBI Taxonomy" id="3088"/>
    <lineage>
        <taxon>Eukaryota</taxon>
        <taxon>Viridiplantae</taxon>
        <taxon>Chlorophyta</taxon>
        <taxon>core chlorophytes</taxon>
        <taxon>Chlorophyceae</taxon>
        <taxon>CS clade</taxon>
        <taxon>Sphaeropleales</taxon>
        <taxon>Scenedesmaceae</taxon>
        <taxon>Tetradesmus</taxon>
    </lineage>
</organism>
<feature type="compositionally biased region" description="Low complexity" evidence="1">
    <location>
        <begin position="41"/>
        <end position="53"/>
    </location>
</feature>
<accession>A0ABY8UHD6</accession>
<dbReference type="EMBL" id="CP126219">
    <property type="protein sequence ID" value="WIA20540.1"/>
    <property type="molecule type" value="Genomic_DNA"/>
</dbReference>
<feature type="compositionally biased region" description="Low complexity" evidence="1">
    <location>
        <begin position="87"/>
        <end position="117"/>
    </location>
</feature>
<feature type="region of interest" description="Disordered" evidence="1">
    <location>
        <begin position="41"/>
        <end position="60"/>
    </location>
</feature>
<sequence>MSTWSISTLKAQPQEQPCDCSTRISTPEAAQVDKQYFESWSSGGQAVQQQGSSPFASPIRISTKGRFTIKEEEGSSPKLSFRLPSWGGSMAGQKGSAGASSALEAAAAGTAKAALTEPSSSHYQPAGMSSSGRKKSAAGALQMPGQKQ</sequence>
<evidence type="ECO:0000313" key="2">
    <source>
        <dbReference type="EMBL" id="WIA20540.1"/>
    </source>
</evidence>
<protein>
    <submittedName>
        <fullName evidence="2">Uncharacterized protein</fullName>
    </submittedName>
</protein>